<dbReference type="HOGENOM" id="CLU_3068153_0_0_1"/>
<evidence type="ECO:0000313" key="2">
    <source>
        <dbReference type="EMBL" id="KIL63929.1"/>
    </source>
</evidence>
<dbReference type="Proteomes" id="UP000054549">
    <property type="component" value="Unassembled WGS sequence"/>
</dbReference>
<dbReference type="EMBL" id="KN818254">
    <property type="protein sequence ID" value="KIL63929.1"/>
    <property type="molecule type" value="Genomic_DNA"/>
</dbReference>
<dbReference type="InParanoid" id="A0A0C2TB24"/>
<feature type="compositionally biased region" description="Polar residues" evidence="1">
    <location>
        <begin position="13"/>
        <end position="26"/>
    </location>
</feature>
<sequence>MCPTPSPVPFTNEALTSAPGNWQQLTLRDAPGRRPSKSFPPESTNRYLDSHQA</sequence>
<gene>
    <name evidence="2" type="ORF">M378DRAFT_163887</name>
</gene>
<evidence type="ECO:0000256" key="1">
    <source>
        <dbReference type="SAM" id="MobiDB-lite"/>
    </source>
</evidence>
<reference evidence="2 3" key="1">
    <citation type="submission" date="2014-04" db="EMBL/GenBank/DDBJ databases">
        <title>Evolutionary Origins and Diversification of the Mycorrhizal Mutualists.</title>
        <authorList>
            <consortium name="DOE Joint Genome Institute"/>
            <consortium name="Mycorrhizal Genomics Consortium"/>
            <person name="Kohler A."/>
            <person name="Kuo A."/>
            <person name="Nagy L.G."/>
            <person name="Floudas D."/>
            <person name="Copeland A."/>
            <person name="Barry K.W."/>
            <person name="Cichocki N."/>
            <person name="Veneault-Fourrey C."/>
            <person name="LaButti K."/>
            <person name="Lindquist E.A."/>
            <person name="Lipzen A."/>
            <person name="Lundell T."/>
            <person name="Morin E."/>
            <person name="Murat C."/>
            <person name="Riley R."/>
            <person name="Ohm R."/>
            <person name="Sun H."/>
            <person name="Tunlid A."/>
            <person name="Henrissat B."/>
            <person name="Grigoriev I.V."/>
            <person name="Hibbett D.S."/>
            <person name="Martin F."/>
        </authorList>
    </citation>
    <scope>NUCLEOTIDE SEQUENCE [LARGE SCALE GENOMIC DNA]</scope>
    <source>
        <strain evidence="2 3">Koide BX008</strain>
    </source>
</reference>
<proteinExistence type="predicted"/>
<protein>
    <submittedName>
        <fullName evidence="2">Uncharacterized protein</fullName>
    </submittedName>
</protein>
<name>A0A0C2TB24_AMAMK</name>
<feature type="region of interest" description="Disordered" evidence="1">
    <location>
        <begin position="1"/>
        <end position="53"/>
    </location>
</feature>
<keyword evidence="3" id="KW-1185">Reference proteome</keyword>
<evidence type="ECO:0000313" key="3">
    <source>
        <dbReference type="Proteomes" id="UP000054549"/>
    </source>
</evidence>
<dbReference type="AlphaFoldDB" id="A0A0C2TB24"/>
<organism evidence="2 3">
    <name type="scientific">Amanita muscaria (strain Koide BX008)</name>
    <dbReference type="NCBI Taxonomy" id="946122"/>
    <lineage>
        <taxon>Eukaryota</taxon>
        <taxon>Fungi</taxon>
        <taxon>Dikarya</taxon>
        <taxon>Basidiomycota</taxon>
        <taxon>Agaricomycotina</taxon>
        <taxon>Agaricomycetes</taxon>
        <taxon>Agaricomycetidae</taxon>
        <taxon>Agaricales</taxon>
        <taxon>Pluteineae</taxon>
        <taxon>Amanitaceae</taxon>
        <taxon>Amanita</taxon>
    </lineage>
</organism>
<accession>A0A0C2TB24</accession>